<dbReference type="KEGG" id="spun:BFF78_41395"/>
<keyword evidence="7" id="KW-1015">Disulfide bond</keyword>
<dbReference type="InterPro" id="IPR020054">
    <property type="entry name" value="Prot_inh_SSI_I16_CS"/>
</dbReference>
<dbReference type="InterPro" id="IPR023549">
    <property type="entry name" value="Subtilisin_inhibitor"/>
</dbReference>
<comment type="similarity">
    <text evidence="2 8">Belongs to the protease inhibitor I16 (SSI) family.</text>
</comment>
<dbReference type="Gene3D" id="3.30.350.10">
    <property type="entry name" value="Subtilisin inhibitor-like"/>
    <property type="match status" value="1"/>
</dbReference>
<evidence type="ECO:0000256" key="1">
    <source>
        <dbReference type="ARBA" id="ARBA00004613"/>
    </source>
</evidence>
<dbReference type="GO" id="GO:0004867">
    <property type="term" value="F:serine-type endopeptidase inhibitor activity"/>
    <property type="evidence" value="ECO:0007669"/>
    <property type="project" value="UniProtKB-KW"/>
</dbReference>
<evidence type="ECO:0000256" key="6">
    <source>
        <dbReference type="ARBA" id="ARBA00022900"/>
    </source>
</evidence>
<dbReference type="PRINTS" id="PR00294">
    <property type="entry name" value="SSBTLNINHBTR"/>
</dbReference>
<evidence type="ECO:0000256" key="7">
    <source>
        <dbReference type="ARBA" id="ARBA00023157"/>
    </source>
</evidence>
<evidence type="ECO:0000256" key="2">
    <source>
        <dbReference type="ARBA" id="ARBA00010472"/>
    </source>
</evidence>
<evidence type="ECO:0000256" key="4">
    <source>
        <dbReference type="ARBA" id="ARBA00022525"/>
    </source>
</evidence>
<accession>A0A1D7YMP1</accession>
<dbReference type="RefSeq" id="WP_069783169.1">
    <property type="nucleotide sequence ID" value="NZ_CP017248.1"/>
</dbReference>
<dbReference type="Pfam" id="PF00720">
    <property type="entry name" value="SSI"/>
    <property type="match status" value="1"/>
</dbReference>
<dbReference type="InterPro" id="IPR036819">
    <property type="entry name" value="Subtilisin_inhibitor-like_sf"/>
</dbReference>
<dbReference type="PROSITE" id="PS00999">
    <property type="entry name" value="SSI"/>
    <property type="match status" value="1"/>
</dbReference>
<keyword evidence="6 8" id="KW-0722">Serine protease inhibitor</keyword>
<dbReference type="EMBL" id="CP017248">
    <property type="protein sequence ID" value="AOR36659.1"/>
    <property type="molecule type" value="Genomic_DNA"/>
</dbReference>
<evidence type="ECO:0000256" key="9">
    <source>
        <dbReference type="SAM" id="SignalP"/>
    </source>
</evidence>
<organism evidence="11 12">
    <name type="scientific">Streptomyces fodineus</name>
    <dbReference type="NCBI Taxonomy" id="1904616"/>
    <lineage>
        <taxon>Bacteria</taxon>
        <taxon>Bacillati</taxon>
        <taxon>Actinomycetota</taxon>
        <taxon>Actinomycetes</taxon>
        <taxon>Kitasatosporales</taxon>
        <taxon>Streptomycetaceae</taxon>
        <taxon>Streptomyces</taxon>
    </lineage>
</organism>
<keyword evidence="12" id="KW-1185">Reference proteome</keyword>
<dbReference type="InterPro" id="IPR000691">
    <property type="entry name" value="Prot_inh_I16_SSI"/>
</dbReference>
<feature type="signal peptide" evidence="9">
    <location>
        <begin position="1"/>
        <end position="31"/>
    </location>
</feature>
<dbReference type="Proteomes" id="UP000094960">
    <property type="component" value="Chromosome"/>
</dbReference>
<gene>
    <name evidence="11" type="ORF">BFF78_41395</name>
</gene>
<evidence type="ECO:0000256" key="8">
    <source>
        <dbReference type="RuleBase" id="RU003471"/>
    </source>
</evidence>
<evidence type="ECO:0000313" key="11">
    <source>
        <dbReference type="EMBL" id="AOR36659.1"/>
    </source>
</evidence>
<comment type="subcellular location">
    <subcellularLocation>
        <location evidence="1">Secreted</location>
    </subcellularLocation>
</comment>
<feature type="domain" description="Subtilisin inhibitor" evidence="10">
    <location>
        <begin position="38"/>
        <end position="129"/>
    </location>
</feature>
<protein>
    <recommendedName>
        <fullName evidence="10">Subtilisin inhibitor domain-containing protein</fullName>
    </recommendedName>
</protein>
<keyword evidence="4" id="KW-0964">Secreted</keyword>
<dbReference type="GO" id="GO:0005576">
    <property type="term" value="C:extracellular region"/>
    <property type="evidence" value="ECO:0007669"/>
    <property type="project" value="UniProtKB-SubCell"/>
</dbReference>
<evidence type="ECO:0000313" key="12">
    <source>
        <dbReference type="Proteomes" id="UP000094960"/>
    </source>
</evidence>
<proteinExistence type="inferred from homology"/>
<dbReference type="SUPFAM" id="SSF55399">
    <property type="entry name" value="Subtilisin inhibitor"/>
    <property type="match status" value="1"/>
</dbReference>
<keyword evidence="9" id="KW-0732">Signal</keyword>
<evidence type="ECO:0000259" key="10">
    <source>
        <dbReference type="Pfam" id="PF00720"/>
    </source>
</evidence>
<comment type="subunit">
    <text evidence="3">Homodimer.</text>
</comment>
<dbReference type="AlphaFoldDB" id="A0A1D7YMP1"/>
<name>A0A1D7YMP1_9ACTN</name>
<reference evidence="12" key="1">
    <citation type="submission" date="2016-09" db="EMBL/GenBank/DDBJ databases">
        <title>Streptomyces puniciscabiei strain:TW1S1 Genome sequencing and assembly.</title>
        <authorList>
            <person name="Kim M.-K."/>
            <person name="Kim S.B."/>
        </authorList>
    </citation>
    <scope>NUCLEOTIDE SEQUENCE [LARGE SCALE GENOMIC DNA]</scope>
    <source>
        <strain evidence="12">TW1S1</strain>
    </source>
</reference>
<feature type="chain" id="PRO_5009103104" description="Subtilisin inhibitor domain-containing protein" evidence="9">
    <location>
        <begin position="32"/>
        <end position="145"/>
    </location>
</feature>
<keyword evidence="5 8" id="KW-0646">Protease inhibitor</keyword>
<evidence type="ECO:0000256" key="5">
    <source>
        <dbReference type="ARBA" id="ARBA00022690"/>
    </source>
</evidence>
<evidence type="ECO:0000256" key="3">
    <source>
        <dbReference type="ARBA" id="ARBA00011738"/>
    </source>
</evidence>
<sequence length="145" mass="14725">MRMTLRFATIATAAVSLTGATLATASATATAAPASLYAPSALVLTVSYPGGSIDTAARAVTLSCAPGASGTHPAPAAACAELRNAGGQFDSLLSQTPGQACMRLWSPVTITVDGVWQGTRTSWKHTFANSCEMNNTISQSSLLGF</sequence>